<protein>
    <submittedName>
        <fullName evidence="2">ACT domain repeat 3</fullName>
    </submittedName>
</protein>
<organism evidence="2 3">
    <name type="scientific">Striga asiatica</name>
    <name type="common">Asiatic witchweed</name>
    <name type="synonym">Buchnera asiatica</name>
    <dbReference type="NCBI Taxonomy" id="4170"/>
    <lineage>
        <taxon>Eukaryota</taxon>
        <taxon>Viridiplantae</taxon>
        <taxon>Streptophyta</taxon>
        <taxon>Embryophyta</taxon>
        <taxon>Tracheophyta</taxon>
        <taxon>Spermatophyta</taxon>
        <taxon>Magnoliopsida</taxon>
        <taxon>eudicotyledons</taxon>
        <taxon>Gunneridae</taxon>
        <taxon>Pentapetalae</taxon>
        <taxon>asterids</taxon>
        <taxon>lamiids</taxon>
        <taxon>Lamiales</taxon>
        <taxon>Orobanchaceae</taxon>
        <taxon>Buchnereae</taxon>
        <taxon>Striga</taxon>
    </lineage>
</organism>
<dbReference type="EMBL" id="BKCP01004783">
    <property type="protein sequence ID" value="GER33747.1"/>
    <property type="molecule type" value="Genomic_DNA"/>
</dbReference>
<sequence>MTGLVVVERDGGAATDVGLLHNNTVEGGRRCTKQLPWWASRCVDGGGRRLGGGRRRTKQLPWRAGRSVDGEGRRGRLQSDSGGGGGWIPTRFDFGDKKGEMEGRLFNGAV</sequence>
<reference evidence="3" key="1">
    <citation type="journal article" date="2019" name="Curr. Biol.">
        <title>Genome Sequence of Striga asiatica Provides Insight into the Evolution of Plant Parasitism.</title>
        <authorList>
            <person name="Yoshida S."/>
            <person name="Kim S."/>
            <person name="Wafula E.K."/>
            <person name="Tanskanen J."/>
            <person name="Kim Y.M."/>
            <person name="Honaas L."/>
            <person name="Yang Z."/>
            <person name="Spallek T."/>
            <person name="Conn C.E."/>
            <person name="Ichihashi Y."/>
            <person name="Cheong K."/>
            <person name="Cui S."/>
            <person name="Der J.P."/>
            <person name="Gundlach H."/>
            <person name="Jiao Y."/>
            <person name="Hori C."/>
            <person name="Ishida J.K."/>
            <person name="Kasahara H."/>
            <person name="Kiba T."/>
            <person name="Kim M.S."/>
            <person name="Koo N."/>
            <person name="Laohavisit A."/>
            <person name="Lee Y.H."/>
            <person name="Lumba S."/>
            <person name="McCourt P."/>
            <person name="Mortimer J.C."/>
            <person name="Mutuku J.M."/>
            <person name="Nomura T."/>
            <person name="Sasaki-Sekimoto Y."/>
            <person name="Seto Y."/>
            <person name="Wang Y."/>
            <person name="Wakatake T."/>
            <person name="Sakakibara H."/>
            <person name="Demura T."/>
            <person name="Yamaguchi S."/>
            <person name="Yoneyama K."/>
            <person name="Manabe R.I."/>
            <person name="Nelson D.C."/>
            <person name="Schulman A.H."/>
            <person name="Timko M.P."/>
            <person name="dePamphilis C.W."/>
            <person name="Choi D."/>
            <person name="Shirasu K."/>
        </authorList>
    </citation>
    <scope>NUCLEOTIDE SEQUENCE [LARGE SCALE GENOMIC DNA]</scope>
    <source>
        <strain evidence="3">cv. UVA1</strain>
    </source>
</reference>
<keyword evidence="3" id="KW-1185">Reference proteome</keyword>
<feature type="region of interest" description="Disordered" evidence="1">
    <location>
        <begin position="48"/>
        <end position="93"/>
    </location>
</feature>
<proteinExistence type="predicted"/>
<name>A0A5A7PN79_STRAF</name>
<evidence type="ECO:0000256" key="1">
    <source>
        <dbReference type="SAM" id="MobiDB-lite"/>
    </source>
</evidence>
<gene>
    <name evidence="2" type="ORF">STAS_09907</name>
</gene>
<dbReference type="AlphaFoldDB" id="A0A5A7PN79"/>
<evidence type="ECO:0000313" key="2">
    <source>
        <dbReference type="EMBL" id="GER33747.1"/>
    </source>
</evidence>
<accession>A0A5A7PN79</accession>
<dbReference type="Proteomes" id="UP000325081">
    <property type="component" value="Unassembled WGS sequence"/>
</dbReference>
<comment type="caution">
    <text evidence="2">The sequence shown here is derived from an EMBL/GenBank/DDBJ whole genome shotgun (WGS) entry which is preliminary data.</text>
</comment>
<evidence type="ECO:0000313" key="3">
    <source>
        <dbReference type="Proteomes" id="UP000325081"/>
    </source>
</evidence>